<dbReference type="EMBL" id="BSOE01000059">
    <property type="protein sequence ID" value="GLR07204.1"/>
    <property type="molecule type" value="Genomic_DNA"/>
</dbReference>
<sequence>MCTPTQIMRYDMGLLMASDQKSSHSLQFKLFPLPYFSLQQAANQIGVSIEYIEEAIVCGLIRPCVLLDSRAPCQSSSCVVGCEGVLGNVEVVEPELIADDNVIGVSPFQKLMLSNIDELISSNASQAVVTGYEAHGTGIGEVSAYLHGFWQITSNEEAVKMLNIEGDEELMVEVLPYVDECWYQELEAETGKVRVTGFLVNARREQLVISYLDTYRMLEAYHLAKPMTQLGLYGETQLTPERKPRKPADQALAMICGLIASHPELGADLLNKPSELHHRVEHLFARKGISLNSYFPNLRSLLRWLKGGYKDKLTL</sequence>
<comment type="caution">
    <text evidence="1">The sequence shown here is derived from an EMBL/GenBank/DDBJ whole genome shotgun (WGS) entry which is preliminary data.</text>
</comment>
<reference evidence="2" key="1">
    <citation type="journal article" date="2019" name="Int. J. Syst. Evol. Microbiol.">
        <title>The Global Catalogue of Microorganisms (GCM) 10K type strain sequencing project: providing services to taxonomists for standard genome sequencing and annotation.</title>
        <authorList>
            <consortium name="The Broad Institute Genomics Platform"/>
            <consortium name="The Broad Institute Genome Sequencing Center for Infectious Disease"/>
            <person name="Wu L."/>
            <person name="Ma J."/>
        </authorList>
    </citation>
    <scope>NUCLEOTIDE SEQUENCE [LARGE SCALE GENOMIC DNA]</scope>
    <source>
        <strain evidence="2">NBRC 110633</strain>
    </source>
</reference>
<accession>A0ABQ5YAT7</accession>
<gene>
    <name evidence="1" type="ORF">GCM10007906_47920</name>
</gene>
<dbReference type="Proteomes" id="UP001156669">
    <property type="component" value="Unassembled WGS sequence"/>
</dbReference>
<proteinExistence type="predicted"/>
<organism evidence="1 2">
    <name type="scientific">Vibrio hyugaensis</name>
    <dbReference type="NCBI Taxonomy" id="1534743"/>
    <lineage>
        <taxon>Bacteria</taxon>
        <taxon>Pseudomonadati</taxon>
        <taxon>Pseudomonadota</taxon>
        <taxon>Gammaproteobacteria</taxon>
        <taxon>Vibrionales</taxon>
        <taxon>Vibrionaceae</taxon>
        <taxon>Vibrio</taxon>
    </lineage>
</organism>
<evidence type="ECO:0000313" key="1">
    <source>
        <dbReference type="EMBL" id="GLR07204.1"/>
    </source>
</evidence>
<evidence type="ECO:0000313" key="2">
    <source>
        <dbReference type="Proteomes" id="UP001156669"/>
    </source>
</evidence>
<keyword evidence="2" id="KW-1185">Reference proteome</keyword>
<name>A0ABQ5YAT7_9VIBR</name>
<protein>
    <submittedName>
        <fullName evidence="1">Uncharacterized protein</fullName>
    </submittedName>
</protein>